<feature type="compositionally biased region" description="Polar residues" evidence="1">
    <location>
        <begin position="304"/>
        <end position="314"/>
    </location>
</feature>
<proteinExistence type="predicted"/>
<comment type="caution">
    <text evidence="2">The sequence shown here is derived from an EMBL/GenBank/DDBJ whole genome shotgun (WGS) entry which is preliminary data.</text>
</comment>
<protein>
    <submittedName>
        <fullName evidence="2">Uncharacterized protein</fullName>
    </submittedName>
</protein>
<feature type="region of interest" description="Disordered" evidence="1">
    <location>
        <begin position="349"/>
        <end position="391"/>
    </location>
</feature>
<dbReference type="Proteomes" id="UP001251528">
    <property type="component" value="Unassembled WGS sequence"/>
</dbReference>
<dbReference type="EMBL" id="JASWJB010000038">
    <property type="protein sequence ID" value="KAK2608457.1"/>
    <property type="molecule type" value="Genomic_DNA"/>
</dbReference>
<evidence type="ECO:0000256" key="1">
    <source>
        <dbReference type="SAM" id="MobiDB-lite"/>
    </source>
</evidence>
<keyword evidence="3" id="KW-1185">Reference proteome</keyword>
<dbReference type="AlphaFoldDB" id="A0AAJ0CY66"/>
<feature type="compositionally biased region" description="Low complexity" evidence="1">
    <location>
        <begin position="356"/>
        <end position="374"/>
    </location>
</feature>
<accession>A0AAJ0CY66</accession>
<sequence length="391" mass="43845">MKAVMSTQLSIVQEAENDMVNILEEIQEAREAWGANWWRQIPELSILPRPHISPGSPAEDNVFDEIPREDATYRYLSSDLIPHRRHPDMYLLEYQTFSGAMAYQPCSKDIDLRGIFEALQPVELGGDGLFRIARAWSCIIQSIHDLPKDVRWVLATIYNFSNDMMLPKTSKNTMWAMRPWLMHWFHVADLLFKTYDLPLSSPSCDWFLRPESVTVEYDTDTESESQTSFCYISSGSSDGNQTVIRHGPNCSDPDINGIEGRAHTITTVPQIISSWIAAQPDWADILHNQTFDPTPGGRVDSRTESASPPNSISDQDIPVRDMNSFGLNPEATEFDPYINITTSAASVTSRSPSCLSMKSSQSTESAESTEYTESMDSSIECDSCSELDGVA</sequence>
<gene>
    <name evidence="2" type="ORF">QQS21_003027</name>
</gene>
<evidence type="ECO:0000313" key="2">
    <source>
        <dbReference type="EMBL" id="KAK2608457.1"/>
    </source>
</evidence>
<organism evidence="2 3">
    <name type="scientific">Conoideocrella luteorostrata</name>
    <dbReference type="NCBI Taxonomy" id="1105319"/>
    <lineage>
        <taxon>Eukaryota</taxon>
        <taxon>Fungi</taxon>
        <taxon>Dikarya</taxon>
        <taxon>Ascomycota</taxon>
        <taxon>Pezizomycotina</taxon>
        <taxon>Sordariomycetes</taxon>
        <taxon>Hypocreomycetidae</taxon>
        <taxon>Hypocreales</taxon>
        <taxon>Clavicipitaceae</taxon>
        <taxon>Conoideocrella</taxon>
    </lineage>
</organism>
<evidence type="ECO:0000313" key="3">
    <source>
        <dbReference type="Proteomes" id="UP001251528"/>
    </source>
</evidence>
<reference evidence="2" key="1">
    <citation type="submission" date="2023-06" db="EMBL/GenBank/DDBJ databases">
        <title>Conoideocrella luteorostrata (Hypocreales: Clavicipitaceae), a potential biocontrol fungus for elongate hemlock scale in United States Christmas tree production areas.</title>
        <authorList>
            <person name="Barrett H."/>
            <person name="Lovett B."/>
            <person name="Macias A.M."/>
            <person name="Stajich J.E."/>
            <person name="Kasson M.T."/>
        </authorList>
    </citation>
    <scope>NUCLEOTIDE SEQUENCE</scope>
    <source>
        <strain evidence="2">ARSEF 14590</strain>
    </source>
</reference>
<feature type="region of interest" description="Disordered" evidence="1">
    <location>
        <begin position="287"/>
        <end position="331"/>
    </location>
</feature>
<name>A0AAJ0CY66_9HYPO</name>